<feature type="region of interest" description="Disordered" evidence="1">
    <location>
        <begin position="314"/>
        <end position="338"/>
    </location>
</feature>
<feature type="region of interest" description="Disordered" evidence="1">
    <location>
        <begin position="35"/>
        <end position="70"/>
    </location>
</feature>
<dbReference type="Proteomes" id="UP000815325">
    <property type="component" value="Unassembled WGS sequence"/>
</dbReference>
<sequence>MHKSNSAATFSPFRDLCNWGADLFASDQRLFRSTSNLQPAKPAPGHGPVQEKQGVTPSALGSSPDGVPPIQVQDDEVIALAGSSRTGSSCSAICHLQTSDGSGGGKGGQLSGRQGKAYLLEPLVCSTLNGGNKLEAQSHLQHQQQQQRLQQQQQQQQQQPHASPSSSDHGGSKASSSTFNLPSPPSPSSCTQHRPSMHTTFLSATQHPPSVHTTHQPPNAHQSGQPSVRCGPGRAASVHGGGLVDLKYRPPQKFASFNHNLQSGRLEDQFVRSSRELDINSENCSEEGNSSDDAAEEKATWELLSRRSSAEQAACMQRRSVEHQISHRRKLSSASSLPAMMTASSYDLSELASVAAADSAPSVVQEELQQMQRQQALTSDGQSTTTESQPR</sequence>
<evidence type="ECO:0000256" key="1">
    <source>
        <dbReference type="SAM" id="MobiDB-lite"/>
    </source>
</evidence>
<protein>
    <submittedName>
        <fullName evidence="2">Uncharacterized protein</fullName>
    </submittedName>
</protein>
<evidence type="ECO:0000313" key="3">
    <source>
        <dbReference type="Proteomes" id="UP000815325"/>
    </source>
</evidence>
<feature type="compositionally biased region" description="Low complexity" evidence="1">
    <location>
        <begin position="365"/>
        <end position="375"/>
    </location>
</feature>
<feature type="compositionally biased region" description="Polar residues" evidence="1">
    <location>
        <begin position="376"/>
        <end position="391"/>
    </location>
</feature>
<reference evidence="2" key="1">
    <citation type="submission" date="2017-08" db="EMBL/GenBank/DDBJ databases">
        <authorList>
            <person name="Polle J.E."/>
            <person name="Barry K."/>
            <person name="Cushman J."/>
            <person name="Schmutz J."/>
            <person name="Tran D."/>
            <person name="Hathwaick L.T."/>
            <person name="Yim W.C."/>
            <person name="Jenkins J."/>
            <person name="Mckie-Krisberg Z.M."/>
            <person name="Prochnik S."/>
            <person name="Lindquist E."/>
            <person name="Dockter R.B."/>
            <person name="Adam C."/>
            <person name="Molina H."/>
            <person name="Bunkerborg J."/>
            <person name="Jin E."/>
            <person name="Buchheim M."/>
            <person name="Magnuson J."/>
        </authorList>
    </citation>
    <scope>NUCLEOTIDE SEQUENCE</scope>
    <source>
        <strain evidence="2">CCAP 19/18</strain>
    </source>
</reference>
<keyword evidence="3" id="KW-1185">Reference proteome</keyword>
<feature type="region of interest" description="Disordered" evidence="1">
    <location>
        <begin position="365"/>
        <end position="391"/>
    </location>
</feature>
<accession>A0ABQ7H6L7</accession>
<comment type="caution">
    <text evidence="2">The sequence shown here is derived from an EMBL/GenBank/DDBJ whole genome shotgun (WGS) entry which is preliminary data.</text>
</comment>
<feature type="region of interest" description="Disordered" evidence="1">
    <location>
        <begin position="136"/>
        <end position="245"/>
    </location>
</feature>
<feature type="compositionally biased region" description="Polar residues" evidence="1">
    <location>
        <begin position="188"/>
        <end position="226"/>
    </location>
</feature>
<organism evidence="2 3">
    <name type="scientific">Dunaliella salina</name>
    <name type="common">Green alga</name>
    <name type="synonym">Protococcus salinus</name>
    <dbReference type="NCBI Taxonomy" id="3046"/>
    <lineage>
        <taxon>Eukaryota</taxon>
        <taxon>Viridiplantae</taxon>
        <taxon>Chlorophyta</taxon>
        <taxon>core chlorophytes</taxon>
        <taxon>Chlorophyceae</taxon>
        <taxon>CS clade</taxon>
        <taxon>Chlamydomonadales</taxon>
        <taxon>Dunaliellaceae</taxon>
        <taxon>Dunaliella</taxon>
    </lineage>
</organism>
<name>A0ABQ7H6L7_DUNSA</name>
<feature type="region of interest" description="Disordered" evidence="1">
    <location>
        <begin position="277"/>
        <end position="301"/>
    </location>
</feature>
<dbReference type="EMBL" id="MU069461">
    <property type="protein sequence ID" value="KAF5842448.1"/>
    <property type="molecule type" value="Genomic_DNA"/>
</dbReference>
<feature type="compositionally biased region" description="Low complexity" evidence="1">
    <location>
        <begin position="137"/>
        <end position="177"/>
    </location>
</feature>
<proteinExistence type="predicted"/>
<evidence type="ECO:0000313" key="2">
    <source>
        <dbReference type="EMBL" id="KAF5842448.1"/>
    </source>
</evidence>
<gene>
    <name evidence="2" type="ORF">DUNSADRAFT_7057</name>
</gene>